<evidence type="ECO:0000313" key="2">
    <source>
        <dbReference type="Proteomes" id="UP001159663"/>
    </source>
</evidence>
<dbReference type="Proteomes" id="UP001159663">
    <property type="component" value="Unassembled WGS sequence"/>
</dbReference>
<evidence type="ECO:0000313" key="1">
    <source>
        <dbReference type="EMBL" id="MDH5924342.1"/>
    </source>
</evidence>
<gene>
    <name evidence="1" type="ORF">L8R85_25420</name>
</gene>
<dbReference type="EMBL" id="JAKMYX010000196">
    <property type="protein sequence ID" value="MDH5924342.1"/>
    <property type="molecule type" value="Genomic_DNA"/>
</dbReference>
<comment type="caution">
    <text evidence="1">The sequence shown here is derived from an EMBL/GenBank/DDBJ whole genome shotgun (WGS) entry which is preliminary data.</text>
</comment>
<protein>
    <submittedName>
        <fullName evidence="1">Uncharacterized protein</fullName>
    </submittedName>
</protein>
<dbReference type="RefSeq" id="WP_280534864.1">
    <property type="nucleotide sequence ID" value="NZ_JAKMYX010000196.1"/>
</dbReference>
<sequence>MTTKEEKQLALIERHRGCYMPVSTIEHHYLPYELEIAKLSCKELSEHNPFDFLFKATPDSPPQALNLASLKRAFNKLYENKSGEDEYDIVKKTVDKKIIAITKKSLSKWQCGPHSIDALKTTYLLFQLHKITPMGLDMLSKNGDSRLSEVELFTSHHKSINKKEKIDHIVLLSAWIKEFFCKALYHRSEVERGVLKNLDLIHRGYFNLYYDGQTTGKHAEILREDIFSRDPVQEDLSTTLMRKYRCFTKQNNLAVTSDITLLNKLTSPDAQIDTSTLKDCDLELAKKSSIIFSKHLIKEMFILTSPEDYTVLGDRYLHSFSERIYETFRDTLSLKGLVLKAKKVGSTGSPRTSIRNTLKQLVDNNAPLINNRFRMEEKINMDESCDVHFKNLEAAAKWAISHNDKVKTDLNQYFDIESKVSAYLERMTPQEIFDDMERIRDLTMDNQGRYFSVLTEAVGLPSSNDVGQIKKHANSNFTIVHDELNYHRSALSELKKLNLSCASKPAVVIGYVQRIPMKSAIRNAVWIVYDSDNPLKSDFIDLWPPSENPHSRINRDYAQRIGAKYIVERTLVK</sequence>
<accession>A0AA43G367</accession>
<name>A0AA43G367_VIBSP</name>
<organism evidence="1 2">
    <name type="scientific">Vibrio splendidus</name>
    <dbReference type="NCBI Taxonomy" id="29497"/>
    <lineage>
        <taxon>Bacteria</taxon>
        <taxon>Pseudomonadati</taxon>
        <taxon>Pseudomonadota</taxon>
        <taxon>Gammaproteobacteria</taxon>
        <taxon>Vibrionales</taxon>
        <taxon>Vibrionaceae</taxon>
        <taxon>Vibrio</taxon>
    </lineage>
</organism>
<dbReference type="AlphaFoldDB" id="A0AA43G367"/>
<reference evidence="1" key="1">
    <citation type="submission" date="2022-01" db="EMBL/GenBank/DDBJ databases">
        <title>Vibrio aestuarianus Clade A and Clade B isolates are associated with Pacific oyster (Crassostrea gigas) disease outbreaks across Ireland.</title>
        <authorList>
            <person name="Coyle N."/>
            <person name="O'Toole C."/>
            <person name="Thomas J.C.L."/>
            <person name="Ryder D."/>
            <person name="Cheslett D."/>
            <person name="Feist S."/>
            <person name="Bean T."/>
            <person name="Joseph A."/>
            <person name="Waina A."/>
            <person name="Feil E."/>
            <person name="Verner-Jeffreys D.W."/>
        </authorList>
    </citation>
    <scope>NUCLEOTIDE SEQUENCE</scope>
    <source>
        <strain evidence="1">S/17/14 A</strain>
    </source>
</reference>
<proteinExistence type="predicted"/>